<name>A0A0U0ZUV8_9MYCO</name>
<dbReference type="EMBL" id="CSUW01000012">
    <property type="protein sequence ID" value="CPT59488.1"/>
    <property type="molecule type" value="Genomic_DNA"/>
</dbReference>
<gene>
    <name evidence="1" type="ORF">ERS075527_04437</name>
    <name evidence="2" type="ORF">ERS075579_04675</name>
</gene>
<evidence type="ECO:0000313" key="1">
    <source>
        <dbReference type="EMBL" id="CPT59488.1"/>
    </source>
</evidence>
<dbReference type="EMBL" id="CSWP01000012">
    <property type="protein sequence ID" value="CPV69929.1"/>
    <property type="molecule type" value="Genomic_DNA"/>
</dbReference>
<dbReference type="RefSeq" id="WP_005102134.1">
    <property type="nucleotide sequence ID" value="NZ_CP014951.1"/>
</dbReference>
<sequence>MLKTWETTLEQDASQFAGLDSQEVFTDLAAGRYVGGWDVMSAIDQVKGNNPALADDLEKFRSRVSATYSFWS</sequence>
<reference evidence="1 3" key="1">
    <citation type="submission" date="2015-03" db="EMBL/GenBank/DDBJ databases">
        <authorList>
            <consortium name="Pathogen Informatics"/>
            <person name="Murphy D."/>
        </authorList>
    </citation>
    <scope>NUCLEOTIDE SEQUENCE [LARGE SCALE GENOMIC DNA]</scope>
    <source>
        <strain evidence="1 3">PAP036</strain>
    </source>
</reference>
<proteinExistence type="predicted"/>
<evidence type="ECO:0000313" key="4">
    <source>
        <dbReference type="Proteomes" id="UP000045782"/>
    </source>
</evidence>
<protein>
    <submittedName>
        <fullName evidence="2">Uncharacterized protein</fullName>
    </submittedName>
</protein>
<reference evidence="2 4" key="2">
    <citation type="submission" date="2015-03" db="EMBL/GenBank/DDBJ databases">
        <authorList>
            <person name="Murphy D."/>
        </authorList>
    </citation>
    <scope>NUCLEOTIDE SEQUENCE [LARGE SCALE GENOMIC DNA]</scope>
    <source>
        <strain evidence="2 4">PAP088</strain>
    </source>
</reference>
<evidence type="ECO:0000313" key="2">
    <source>
        <dbReference type="EMBL" id="CPV69929.1"/>
    </source>
</evidence>
<dbReference type="Proteomes" id="UP000045782">
    <property type="component" value="Unassembled WGS sequence"/>
</dbReference>
<dbReference type="AlphaFoldDB" id="A0A0U0ZUV8"/>
<dbReference type="Proteomes" id="UP000038487">
    <property type="component" value="Unassembled WGS sequence"/>
</dbReference>
<organism evidence="2 4">
    <name type="scientific">Mycobacteroides abscessus</name>
    <dbReference type="NCBI Taxonomy" id="36809"/>
    <lineage>
        <taxon>Bacteria</taxon>
        <taxon>Bacillati</taxon>
        <taxon>Actinomycetota</taxon>
        <taxon>Actinomycetes</taxon>
        <taxon>Mycobacteriales</taxon>
        <taxon>Mycobacteriaceae</taxon>
        <taxon>Mycobacteroides</taxon>
    </lineage>
</organism>
<accession>A0A0U0ZUV8</accession>
<evidence type="ECO:0000313" key="3">
    <source>
        <dbReference type="Proteomes" id="UP000038487"/>
    </source>
</evidence>